<dbReference type="RefSeq" id="WP_246176101.1">
    <property type="nucleotide sequence ID" value="NZ_JACHIL010000003.1"/>
</dbReference>
<dbReference type="PANTHER" id="PTHR30006:SF25">
    <property type="entry name" value="PHOSPHOGLYCERATE TRANSPORT REGULATORY PROTEIN PGTC"/>
    <property type="match status" value="1"/>
</dbReference>
<evidence type="ECO:0000313" key="2">
    <source>
        <dbReference type="EMBL" id="MBB5091484.1"/>
    </source>
</evidence>
<dbReference type="SUPFAM" id="SSF53850">
    <property type="entry name" value="Periplasmic binding protein-like II"/>
    <property type="match status" value="1"/>
</dbReference>
<keyword evidence="1" id="KW-0732">Signal</keyword>
<organism evidence="2 3">
    <name type="scientific">Pseudochrobactrum saccharolyticum</name>
    <dbReference type="NCBI Taxonomy" id="354352"/>
    <lineage>
        <taxon>Bacteria</taxon>
        <taxon>Pseudomonadati</taxon>
        <taxon>Pseudomonadota</taxon>
        <taxon>Alphaproteobacteria</taxon>
        <taxon>Hyphomicrobiales</taxon>
        <taxon>Brucellaceae</taxon>
        <taxon>Pseudochrobactrum</taxon>
    </lineage>
</organism>
<dbReference type="Proteomes" id="UP000531231">
    <property type="component" value="Unassembled WGS sequence"/>
</dbReference>
<evidence type="ECO:0000313" key="3">
    <source>
        <dbReference type="Proteomes" id="UP000531231"/>
    </source>
</evidence>
<accession>A0A7W8EPN3</accession>
<sequence length="368" mass="41008">MMNKDQAVRLSVLAVWFVTGFASPVSASEGTFSLFPALKPETERLQISGAMDTAAIAPLIRDFQKQRPDIAVAYNDRVTNDLYEDADAACMAKTSFADVILSSSVDHLVKLANDGCARSYQSQYTVNVPEWTQWRNEVYGFTFEPAVLVYNSDYVVPDEMAATHGELADLLRRKNDYYFRRVGTYDLRTSGIGYLLAFLDAQQASATYGRLLESMSRTESALYCCNNDVLSRLESGELYIGYNILGSYAYAAQKRNPKLRITMMRDYTHILSRGVLLPRYAKNYRLGESFLDYLLSPQGKAVALQEGISFPWDGVPPSDINAPGSLLTSGIGRPIRIGPSLLAAQDQMRRQRFIGDWQGAMLPASLEP</sequence>
<evidence type="ECO:0000256" key="1">
    <source>
        <dbReference type="ARBA" id="ARBA00022729"/>
    </source>
</evidence>
<keyword evidence="3" id="KW-1185">Reference proteome</keyword>
<comment type="caution">
    <text evidence="2">The sequence shown here is derived from an EMBL/GenBank/DDBJ whole genome shotgun (WGS) entry which is preliminary data.</text>
</comment>
<dbReference type="Gene3D" id="3.40.190.10">
    <property type="entry name" value="Periplasmic binding protein-like II"/>
    <property type="match status" value="2"/>
</dbReference>
<dbReference type="EMBL" id="JACHIL010000003">
    <property type="protein sequence ID" value="MBB5091484.1"/>
    <property type="molecule type" value="Genomic_DNA"/>
</dbReference>
<gene>
    <name evidence="2" type="ORF">HNQ68_002025</name>
</gene>
<dbReference type="Pfam" id="PF13531">
    <property type="entry name" value="SBP_bac_11"/>
    <property type="match status" value="1"/>
</dbReference>
<dbReference type="GO" id="GO:0030288">
    <property type="term" value="C:outer membrane-bounded periplasmic space"/>
    <property type="evidence" value="ECO:0007669"/>
    <property type="project" value="TreeGrafter"/>
</dbReference>
<name>A0A7W8EPN3_9HYPH</name>
<dbReference type="AlphaFoldDB" id="A0A7W8EPN3"/>
<proteinExistence type="predicted"/>
<dbReference type="PANTHER" id="PTHR30006">
    <property type="entry name" value="THIAMINE-BINDING PERIPLASMIC PROTEIN-RELATED"/>
    <property type="match status" value="1"/>
</dbReference>
<protein>
    <submittedName>
        <fullName evidence="2">Iron(III) transport system substrate-binding protein</fullName>
    </submittedName>
</protein>
<reference evidence="2 3" key="1">
    <citation type="submission" date="2020-08" db="EMBL/GenBank/DDBJ databases">
        <title>Genomic Encyclopedia of Type Strains, Phase IV (KMG-IV): sequencing the most valuable type-strain genomes for metagenomic binning, comparative biology and taxonomic classification.</title>
        <authorList>
            <person name="Goeker M."/>
        </authorList>
    </citation>
    <scope>NUCLEOTIDE SEQUENCE [LARGE SCALE GENOMIC DNA]</scope>
    <source>
        <strain evidence="2 3">DSM 25620</strain>
    </source>
</reference>